<dbReference type="RefSeq" id="WP_269311372.1">
    <property type="nucleotide sequence ID" value="NZ_CP114052.1"/>
</dbReference>
<evidence type="ECO:0000256" key="5">
    <source>
        <dbReference type="ARBA" id="ARBA00023014"/>
    </source>
</evidence>
<evidence type="ECO:0000313" key="6">
    <source>
        <dbReference type="EMBL" id="WAW14675.1"/>
    </source>
</evidence>
<dbReference type="Gene3D" id="3.40.50.11900">
    <property type="match status" value="1"/>
</dbReference>
<comment type="cofactor">
    <cofactor evidence="1">
        <name>[4Fe-4S] cluster</name>
        <dbReference type="ChEBI" id="CHEBI:49883"/>
    </cofactor>
</comment>
<keyword evidence="7" id="KW-1185">Reference proteome</keyword>
<evidence type="ECO:0000256" key="4">
    <source>
        <dbReference type="ARBA" id="ARBA00023004"/>
    </source>
</evidence>
<keyword evidence="5" id="KW-0411">Iron-sulfur</keyword>
<dbReference type="Gene3D" id="1.20.1270.370">
    <property type="match status" value="1"/>
</dbReference>
<evidence type="ECO:0000313" key="7">
    <source>
        <dbReference type="Proteomes" id="UP001164187"/>
    </source>
</evidence>
<reference evidence="6" key="1">
    <citation type="submission" date="2022-12" db="EMBL/GenBank/DDBJ databases">
        <title>Peptostreptococcus.</title>
        <authorList>
            <person name="Lee S.H."/>
        </authorList>
    </citation>
    <scope>NUCLEOTIDE SEQUENCE</scope>
    <source>
        <strain evidence="6">CBA3647</strain>
    </source>
</reference>
<dbReference type="Proteomes" id="UP001164187">
    <property type="component" value="Chromosome"/>
</dbReference>
<keyword evidence="4" id="KW-0408">Iron</keyword>
<dbReference type="PANTHER" id="PTHR30548:SF5">
    <property type="entry name" value="SUBUNIT OF OXYGEN-SENSITIVE 2-HYDROXYISOCAPROYL-COA DEHYDRATASE"/>
    <property type="match status" value="1"/>
</dbReference>
<dbReference type="Pfam" id="PF06050">
    <property type="entry name" value="HGD-D"/>
    <property type="match status" value="1"/>
</dbReference>
<comment type="similarity">
    <text evidence="2">Belongs to the FldB/FldC dehydratase alpha/beta subunit family.</text>
</comment>
<gene>
    <name evidence="6" type="ORF">O0R46_08740</name>
</gene>
<dbReference type="Gene3D" id="3.40.50.11890">
    <property type="match status" value="1"/>
</dbReference>
<dbReference type="PANTHER" id="PTHR30548">
    <property type="entry name" value="2-HYDROXYGLUTARYL-COA DEHYDRATASE, D-COMPONENT-RELATED"/>
    <property type="match status" value="1"/>
</dbReference>
<keyword evidence="3" id="KW-0479">Metal-binding</keyword>
<organism evidence="6 7">
    <name type="scientific">Peptostreptococcus equinus</name>
    <dbReference type="NCBI Taxonomy" id="3003601"/>
    <lineage>
        <taxon>Bacteria</taxon>
        <taxon>Bacillati</taxon>
        <taxon>Bacillota</taxon>
        <taxon>Clostridia</taxon>
        <taxon>Peptostreptococcales</taxon>
        <taxon>Peptostreptococcaceae</taxon>
        <taxon>Peptostreptococcus</taxon>
    </lineage>
</organism>
<dbReference type="EMBL" id="CP114052">
    <property type="protein sequence ID" value="WAW14675.1"/>
    <property type="molecule type" value="Genomic_DNA"/>
</dbReference>
<evidence type="ECO:0000256" key="1">
    <source>
        <dbReference type="ARBA" id="ARBA00001966"/>
    </source>
</evidence>
<evidence type="ECO:0000256" key="2">
    <source>
        <dbReference type="ARBA" id="ARBA00005806"/>
    </source>
</evidence>
<evidence type="ECO:0000256" key="3">
    <source>
        <dbReference type="ARBA" id="ARBA00022723"/>
    </source>
</evidence>
<protein>
    <submittedName>
        <fullName evidence="6">2-hydroxyacyl-CoA dehydratase family protein</fullName>
    </submittedName>
</protein>
<accession>A0ABY7JNJ9</accession>
<sequence length="373" mass="42375">MTLNDIISKLEHVSNNPKEMMKDYLNAGEKVVGCLPVYTPEEIIHAAGMVPMAIWGGNTEIEKAKQYFPAFACSIMQSTLEFGLKGSYDGLSAVIIPGMCDTLITMSQIWKSGVKIPMIGLTYPQSRKIQAGVDFLADEYTDIKKKMEDICGHEITEESLLNSIDIYNEHRKVMQEFVEIVPNYLNTFTPYYRNVVIKSGHFMKKEEHTKLVKELIEALKEMPKEDFKGKKVVTSGIILDDKEVLKALEENNIAIVYDNIAQETRQFRTLVPEGSNAIERLAKQWSEIEGCSLAYDPKKLRGKMVLEDAKKHGAEGVIYALMKFCDPEEYDYPLFKKDMEDAGMPHLYIEIEQGTTSIEQIRTRIQTFAEILA</sequence>
<dbReference type="InterPro" id="IPR010327">
    <property type="entry name" value="FldB/FldC_alpha/beta"/>
</dbReference>
<proteinExistence type="inferred from homology"/>
<name>A0ABY7JNJ9_9FIRM</name>